<keyword evidence="2" id="KW-1133">Transmembrane helix</keyword>
<feature type="transmembrane region" description="Helical" evidence="2">
    <location>
        <begin position="196"/>
        <end position="219"/>
    </location>
</feature>
<feature type="transmembrane region" description="Helical" evidence="2">
    <location>
        <begin position="135"/>
        <end position="155"/>
    </location>
</feature>
<evidence type="ECO:0008006" key="5">
    <source>
        <dbReference type="Google" id="ProtNLM"/>
    </source>
</evidence>
<reference evidence="3 4" key="1">
    <citation type="submission" date="2016-10" db="EMBL/GenBank/DDBJ databases">
        <authorList>
            <person name="de Groot N.N."/>
        </authorList>
    </citation>
    <scope>NUCLEOTIDE SEQUENCE [LARGE SCALE GENOMIC DNA]</scope>
    <source>
        <strain evidence="3 4">CGMCC 1.10434</strain>
    </source>
</reference>
<protein>
    <recommendedName>
        <fullName evidence="5">Yip1 domain-containing protein</fullName>
    </recommendedName>
</protein>
<feature type="transmembrane region" description="Helical" evidence="2">
    <location>
        <begin position="167"/>
        <end position="190"/>
    </location>
</feature>
<dbReference type="EMBL" id="FODJ01000005">
    <property type="protein sequence ID" value="SEO24917.1"/>
    <property type="molecule type" value="Genomic_DNA"/>
</dbReference>
<keyword evidence="2" id="KW-0472">Membrane</keyword>
<evidence type="ECO:0000256" key="1">
    <source>
        <dbReference type="SAM" id="MobiDB-lite"/>
    </source>
</evidence>
<evidence type="ECO:0000256" key="2">
    <source>
        <dbReference type="SAM" id="Phobius"/>
    </source>
</evidence>
<proteinExistence type="predicted"/>
<dbReference type="AlphaFoldDB" id="A0A1H8N5N2"/>
<feature type="region of interest" description="Disordered" evidence="1">
    <location>
        <begin position="1"/>
        <end position="57"/>
    </location>
</feature>
<dbReference type="InterPro" id="IPR046481">
    <property type="entry name" value="DUF6574"/>
</dbReference>
<accession>A0A1H8N5N2</accession>
<dbReference type="Proteomes" id="UP000199300">
    <property type="component" value="Unassembled WGS sequence"/>
</dbReference>
<evidence type="ECO:0000313" key="3">
    <source>
        <dbReference type="EMBL" id="SEO24917.1"/>
    </source>
</evidence>
<sequence length="262" mass="29485">MENKHYPPEEEDITYENGQQVSPHAEEAAITEDFSTEEPVPYETEQEQQQQAPSEPNPFVEHVKKVAKDYWTFLPKAIKNPYEASKQTSDGLTHMINAIITVIIFAISVPLQTYFMPRGFLDVFGTPSLWDAVMVPTFLLMLILVLMVVVKFLVVRLFKATISFVAILARFSVFLVIPTILALIAIPLVLLELFTLSSIFFSIAVTLLLFSSVATLFTIKETSATEHKFDMYHAIILTVVGSFIIIALLGDALMTQFMNPLF</sequence>
<name>A0A1H8N5N2_9BACI</name>
<keyword evidence="2" id="KW-0812">Transmembrane</keyword>
<dbReference type="RefSeq" id="WP_091496995.1">
    <property type="nucleotide sequence ID" value="NZ_FODJ01000005.1"/>
</dbReference>
<evidence type="ECO:0000313" key="4">
    <source>
        <dbReference type="Proteomes" id="UP000199300"/>
    </source>
</evidence>
<keyword evidence="4" id="KW-1185">Reference proteome</keyword>
<feature type="transmembrane region" description="Helical" evidence="2">
    <location>
        <begin position="231"/>
        <end position="254"/>
    </location>
</feature>
<dbReference type="Pfam" id="PF20214">
    <property type="entry name" value="DUF6574"/>
    <property type="match status" value="1"/>
</dbReference>
<dbReference type="STRING" id="872970.SAMN04488134_105134"/>
<gene>
    <name evidence="3" type="ORF">SAMN04488134_105134</name>
</gene>
<organism evidence="3 4">
    <name type="scientific">Amphibacillus marinus</name>
    <dbReference type="NCBI Taxonomy" id="872970"/>
    <lineage>
        <taxon>Bacteria</taxon>
        <taxon>Bacillati</taxon>
        <taxon>Bacillota</taxon>
        <taxon>Bacilli</taxon>
        <taxon>Bacillales</taxon>
        <taxon>Bacillaceae</taxon>
        <taxon>Amphibacillus</taxon>
    </lineage>
</organism>
<feature type="transmembrane region" description="Helical" evidence="2">
    <location>
        <begin position="95"/>
        <end position="115"/>
    </location>
</feature>
<feature type="compositionally biased region" description="Low complexity" evidence="1">
    <location>
        <begin position="37"/>
        <end position="57"/>
    </location>
</feature>